<reference evidence="23" key="1">
    <citation type="submission" date="2025-08" db="UniProtKB">
        <authorList>
            <consortium name="RefSeq"/>
        </authorList>
    </citation>
    <scope>IDENTIFICATION</scope>
</reference>
<dbReference type="InterPro" id="IPR008250">
    <property type="entry name" value="ATPase_P-typ_transduc_dom_A_sf"/>
</dbReference>
<evidence type="ECO:0000256" key="12">
    <source>
        <dbReference type="ARBA" id="ARBA00022842"/>
    </source>
</evidence>
<dbReference type="InterPro" id="IPR023298">
    <property type="entry name" value="ATPase_P-typ_TM_dom_sf"/>
</dbReference>
<dbReference type="Pfam" id="PF00690">
    <property type="entry name" value="Cation_ATPase_N"/>
    <property type="match status" value="1"/>
</dbReference>
<dbReference type="Gene3D" id="3.40.1110.10">
    <property type="entry name" value="Calcium-transporting ATPase, cytoplasmic domain N"/>
    <property type="match status" value="1"/>
</dbReference>
<feature type="transmembrane region" description="Helical" evidence="19">
    <location>
        <begin position="398"/>
        <end position="424"/>
    </location>
</feature>
<dbReference type="CDD" id="cd02081">
    <property type="entry name" value="P-type_ATPase_Ca_PMCA-like"/>
    <property type="match status" value="1"/>
</dbReference>
<evidence type="ECO:0000256" key="10">
    <source>
        <dbReference type="ARBA" id="ARBA00022837"/>
    </source>
</evidence>
<keyword evidence="3 19" id="KW-0813">Transport</keyword>
<dbReference type="Gene3D" id="1.20.1110.10">
    <property type="entry name" value="Calcium-transporting ATPase, transmembrane domain"/>
    <property type="match status" value="2"/>
</dbReference>
<feature type="transmembrane region" description="Helical" evidence="19">
    <location>
        <begin position="910"/>
        <end position="928"/>
    </location>
</feature>
<dbReference type="SUPFAM" id="SSF81653">
    <property type="entry name" value="Calcium ATPase, transduction domain A"/>
    <property type="match status" value="1"/>
</dbReference>
<dbReference type="PRINTS" id="PR00121">
    <property type="entry name" value="NAKATPASE"/>
</dbReference>
<dbReference type="InterPro" id="IPR001757">
    <property type="entry name" value="P_typ_ATPase"/>
</dbReference>
<dbReference type="InterPro" id="IPR036412">
    <property type="entry name" value="HAD-like_sf"/>
</dbReference>
<feature type="domain" description="Cation-transporting P-type ATPase N-terminal" evidence="21">
    <location>
        <begin position="47"/>
        <end position="123"/>
    </location>
</feature>
<dbReference type="Pfam" id="PF00122">
    <property type="entry name" value="E1-E2_ATPase"/>
    <property type="match status" value="1"/>
</dbReference>
<dbReference type="Pfam" id="PF00689">
    <property type="entry name" value="Cation_ATPase_C"/>
    <property type="match status" value="1"/>
</dbReference>
<evidence type="ECO:0000256" key="14">
    <source>
        <dbReference type="ARBA" id="ARBA00022967"/>
    </source>
</evidence>
<feature type="transmembrane region" description="Helical" evidence="19">
    <location>
        <begin position="151"/>
        <end position="170"/>
    </location>
</feature>
<dbReference type="SUPFAM" id="SSF56784">
    <property type="entry name" value="HAD-like"/>
    <property type="match status" value="1"/>
</dbReference>
<dbReference type="InterPro" id="IPR059000">
    <property type="entry name" value="ATPase_P-type_domA"/>
</dbReference>
<dbReference type="FunFam" id="2.70.150.10:FF:000001">
    <property type="entry name" value="Calcium-transporting ATPase"/>
    <property type="match status" value="1"/>
</dbReference>
<keyword evidence="6 19" id="KW-0109">Calcium transport</keyword>
<sequence length="1198" mass="132646">MGDMTNSDFYSKNQRNESSHGGEFGCTMEELRSLMELRGTEAVVKIKETYGDTEAICRRLKTSPVEGLPGTTPDLEKRKQIFGQNFIPPKKPKTFLQLVWEALQDVTLIILEIAAIISLGLSFYHPPGENNEGCATAQGGAEDEGEAEAGWIEGAAILLSVICVVLVTAFNDWSKEKQFRGLQSRIEQEQKFTVVRAGQVVQIPVAEIVVGDIAQIKYGDLLPADGLFIQGNDLKIDESSLTGESDQVRKSVDKDPMLLSGTHVMEGSGRMVVTAVGVNSQTGIIFTLLGAGGEEEEKKDKKAKQQDGAAAMEMQPLKSAEGGDADDKKKANMHKKEKSVLQGKLTKLAVQIGKAGLVMSAITVIILVLYFTVDTFVVNKKPWLPECTPVYVQYFVKFFIIGVTVLVVAVPEGLPLAVTISLAYSVKKMMKDNNLVRHLDACETMGNATAICSDKTGTLTTNRMTVVQAYVGDVHYREVPDPSSINAKTMELLVNAIAINSAYTTKILSPEKEGALPRQVGNKTECGLLGFVLDLKQNYEPVRSQMPEEKLYKVYTFNSVRKSMSTVIKMPDESFRMYSKGASEIVLKKCCKILSGAGEPRVFRPRDRDEMVKKVIEPMACDGLRTICVAYRDFPSNPEPDWDNENDILSDLTCICVVGIEDPVRPEVPEAIRKCQRAGITVRMVTGDNINTARAIAIKCGIIHPGEDFLCLEGKEFNRRIRNEKGEIEQERIDKIWPKLRVLARSSPTDKHTLVKGIIDSTHTEQRQVVAVTGDGTNDGPALKKADVGFAMGIAGTDVAKEASDIILTDDNFSSIVKAVMWGRNVYDSISKFLQFQLTVNVVAVIVAFTGACITQDSPLKAVQMLWVNLIMDTFASLALATEPPTETLLLRKPYGRNKPLISRTMMKNILGHAVYQLTLIFTLLFVGEKMFQIDSGRNAPLHSPPSEHYTIIFNTFVMMQLFNEINARKIHGERNVFDGIFRNPIFCTIVLGTFAIQIVIVQFGGKPFSCSPLQLDQWMWCIFIGLGELVWGQVIATIPTSRLKFLKEAGRLTQKEEIPEEELNEDVEEIDHAERELRRGQILWFRGLNRIQTQIRVVKAFRSSLYEGLEKPESRTSIHNFMAHPEFRIEDSQPHIPLIDDTDLEEDAALKQNSSPPSSLNKNNSAIDSGINLTTDTSKSATSSSPGSPIHSLETSL</sequence>
<keyword evidence="9 19" id="KW-0547">Nucleotide-binding</keyword>
<feature type="region of interest" description="Disordered" evidence="20">
    <location>
        <begin position="1149"/>
        <end position="1198"/>
    </location>
</feature>
<dbReference type="GO" id="GO:0098978">
    <property type="term" value="C:glutamatergic synapse"/>
    <property type="evidence" value="ECO:0007669"/>
    <property type="project" value="UniProtKB-ARBA"/>
</dbReference>
<dbReference type="InterPro" id="IPR006408">
    <property type="entry name" value="P-type_ATPase_IIB"/>
</dbReference>
<dbReference type="Proteomes" id="UP000694906">
    <property type="component" value="Unplaced"/>
</dbReference>
<dbReference type="FunFam" id="3.40.50.1000:FF:000007">
    <property type="entry name" value="Calcium-transporting ATPase"/>
    <property type="match status" value="1"/>
</dbReference>
<feature type="region of interest" description="Disordered" evidence="20">
    <location>
        <begin position="1"/>
        <end position="24"/>
    </location>
</feature>
<comment type="catalytic activity">
    <reaction evidence="18">
        <text>Ca(2+)(in) + ATP + H2O = Ca(2+)(out) + ADP + phosphate + H(+)</text>
        <dbReference type="Rhea" id="RHEA:18105"/>
        <dbReference type="ChEBI" id="CHEBI:15377"/>
        <dbReference type="ChEBI" id="CHEBI:15378"/>
        <dbReference type="ChEBI" id="CHEBI:29108"/>
        <dbReference type="ChEBI" id="CHEBI:30616"/>
        <dbReference type="ChEBI" id="CHEBI:43474"/>
        <dbReference type="ChEBI" id="CHEBI:456216"/>
        <dbReference type="EC" id="7.2.2.10"/>
    </reaction>
    <physiologicalReaction direction="left-to-right" evidence="18">
        <dbReference type="Rhea" id="RHEA:18106"/>
    </physiologicalReaction>
</comment>
<comment type="caution">
    <text evidence="19">Lacks conserved residue(s) required for the propagation of feature annotation.</text>
</comment>
<evidence type="ECO:0000256" key="2">
    <source>
        <dbReference type="ARBA" id="ARBA00006124"/>
    </source>
</evidence>
<dbReference type="EC" id="7.2.2.10" evidence="19"/>
<dbReference type="SMART" id="SM00831">
    <property type="entry name" value="Cation_ATPase_N"/>
    <property type="match status" value="1"/>
</dbReference>
<keyword evidence="5" id="KW-0597">Phosphoprotein</keyword>
<evidence type="ECO:0000256" key="4">
    <source>
        <dbReference type="ARBA" id="ARBA00022475"/>
    </source>
</evidence>
<keyword evidence="4" id="KW-1003">Cell membrane</keyword>
<dbReference type="NCBIfam" id="TIGR01517">
    <property type="entry name" value="ATPase-IIB_Ca"/>
    <property type="match status" value="1"/>
</dbReference>
<dbReference type="SFLD" id="SFLDF00027">
    <property type="entry name" value="p-type_atpase"/>
    <property type="match status" value="1"/>
</dbReference>
<comment type="function">
    <text evidence="19">Catalyzes the hydrolysis of ATP coupled with the transport of calcium.</text>
</comment>
<keyword evidence="13" id="KW-0112">Calmodulin-binding</keyword>
<dbReference type="Pfam" id="PF08282">
    <property type="entry name" value="Hydrolase_3"/>
    <property type="match status" value="1"/>
</dbReference>
<keyword evidence="17 19" id="KW-0472">Membrane</keyword>
<evidence type="ECO:0000256" key="5">
    <source>
        <dbReference type="ARBA" id="ARBA00022553"/>
    </source>
</evidence>
<accession>A0AAX6NRJ7</accession>
<evidence type="ECO:0000256" key="13">
    <source>
        <dbReference type="ARBA" id="ARBA00022860"/>
    </source>
</evidence>
<dbReference type="GO" id="GO:0005524">
    <property type="term" value="F:ATP binding"/>
    <property type="evidence" value="ECO:0007669"/>
    <property type="project" value="UniProtKB-KW"/>
</dbReference>
<evidence type="ECO:0000256" key="16">
    <source>
        <dbReference type="ARBA" id="ARBA00023065"/>
    </source>
</evidence>
<dbReference type="InterPro" id="IPR022141">
    <property type="entry name" value="ATP_Ca_trans_C"/>
</dbReference>
<dbReference type="PROSITE" id="PS00154">
    <property type="entry name" value="ATPASE_E1_E2"/>
    <property type="match status" value="1"/>
</dbReference>
<dbReference type="InterPro" id="IPR006068">
    <property type="entry name" value="ATPase_P-typ_cation-transptr_C"/>
</dbReference>
<dbReference type="FunFam" id="1.20.1110.10:FF:000001">
    <property type="entry name" value="Calcium-transporting ATPase"/>
    <property type="match status" value="1"/>
</dbReference>
<dbReference type="InterPro" id="IPR023214">
    <property type="entry name" value="HAD_sf"/>
</dbReference>
<keyword evidence="14" id="KW-1278">Translocase</keyword>
<evidence type="ECO:0000256" key="17">
    <source>
        <dbReference type="ARBA" id="ARBA00023136"/>
    </source>
</evidence>
<dbReference type="GO" id="GO:0051480">
    <property type="term" value="P:regulation of cytosolic calcium ion concentration"/>
    <property type="evidence" value="ECO:0007669"/>
    <property type="project" value="TreeGrafter"/>
</dbReference>
<feature type="compositionally biased region" description="Polar residues" evidence="20">
    <location>
        <begin position="1"/>
        <end position="13"/>
    </location>
</feature>
<keyword evidence="8" id="KW-0479">Metal-binding</keyword>
<feature type="compositionally biased region" description="Basic and acidic residues" evidence="20">
    <location>
        <begin position="296"/>
        <end position="305"/>
    </location>
</feature>
<dbReference type="GO" id="GO:0046872">
    <property type="term" value="F:metal ion binding"/>
    <property type="evidence" value="ECO:0007669"/>
    <property type="project" value="UniProtKB-KW"/>
</dbReference>
<evidence type="ECO:0000259" key="21">
    <source>
        <dbReference type="SMART" id="SM00831"/>
    </source>
</evidence>
<protein>
    <recommendedName>
        <fullName evidence="19">Calcium-transporting ATPase</fullName>
        <ecNumber evidence="19">7.2.2.10</ecNumber>
    </recommendedName>
</protein>
<evidence type="ECO:0000256" key="6">
    <source>
        <dbReference type="ARBA" id="ARBA00022568"/>
    </source>
</evidence>
<feature type="compositionally biased region" description="Low complexity" evidence="20">
    <location>
        <begin position="1175"/>
        <end position="1189"/>
    </location>
</feature>
<dbReference type="InterPro" id="IPR023299">
    <property type="entry name" value="ATPase_P-typ_cyto_dom_N"/>
</dbReference>
<keyword evidence="11 19" id="KW-0067">ATP-binding</keyword>
<dbReference type="Gene3D" id="2.70.150.10">
    <property type="entry name" value="Calcium-transporting ATPase, cytoplasmic transduction domain A"/>
    <property type="match status" value="1"/>
</dbReference>
<evidence type="ECO:0000313" key="23">
    <source>
        <dbReference type="RefSeq" id="XP_004835392.1"/>
    </source>
</evidence>
<dbReference type="AlphaFoldDB" id="A0AAX6NRJ7"/>
<feature type="transmembrane region" description="Helical" evidence="19">
    <location>
        <begin position="986"/>
        <end position="1006"/>
    </location>
</feature>
<evidence type="ECO:0000256" key="18">
    <source>
        <dbReference type="ARBA" id="ARBA00047282"/>
    </source>
</evidence>
<evidence type="ECO:0000256" key="11">
    <source>
        <dbReference type="ARBA" id="ARBA00022840"/>
    </source>
</evidence>
<evidence type="ECO:0000256" key="9">
    <source>
        <dbReference type="ARBA" id="ARBA00022741"/>
    </source>
</evidence>
<evidence type="ECO:0000313" key="22">
    <source>
        <dbReference type="Proteomes" id="UP000694906"/>
    </source>
</evidence>
<evidence type="ECO:0000256" key="15">
    <source>
        <dbReference type="ARBA" id="ARBA00022989"/>
    </source>
</evidence>
<dbReference type="PANTHER" id="PTHR24093:SF377">
    <property type="entry name" value="PLASMA MEMBRANE CALCIUM-TRANSPORTING ATPASE 2"/>
    <property type="match status" value="1"/>
</dbReference>
<dbReference type="Gene3D" id="3.40.50.1000">
    <property type="entry name" value="HAD superfamily/HAD-like"/>
    <property type="match status" value="1"/>
</dbReference>
<dbReference type="PRINTS" id="PR00119">
    <property type="entry name" value="CATATPASE"/>
</dbReference>
<dbReference type="SUPFAM" id="SSF81665">
    <property type="entry name" value="Calcium ATPase, transmembrane domain M"/>
    <property type="match status" value="1"/>
</dbReference>
<dbReference type="Pfam" id="PF12424">
    <property type="entry name" value="ATP_Ca_trans_C"/>
    <property type="match status" value="1"/>
</dbReference>
<feature type="region of interest" description="Disordered" evidence="20">
    <location>
        <begin position="296"/>
        <end position="328"/>
    </location>
</feature>
<evidence type="ECO:0000256" key="1">
    <source>
        <dbReference type="ARBA" id="ARBA00004651"/>
    </source>
</evidence>
<feature type="transmembrane region" description="Helical" evidence="19">
    <location>
        <begin position="357"/>
        <end position="378"/>
    </location>
</feature>
<dbReference type="SFLD" id="SFLDS00003">
    <property type="entry name" value="Haloacid_Dehalogenase"/>
    <property type="match status" value="1"/>
</dbReference>
<dbReference type="PANTHER" id="PTHR24093">
    <property type="entry name" value="CATION TRANSPORTING ATPASE"/>
    <property type="match status" value="1"/>
</dbReference>
<dbReference type="GeneID" id="101707619"/>
<keyword evidence="7 19" id="KW-0812">Transmembrane</keyword>
<evidence type="ECO:0000256" key="8">
    <source>
        <dbReference type="ARBA" id="ARBA00022723"/>
    </source>
</evidence>
<keyword evidence="10 19" id="KW-0106">Calcium</keyword>
<feature type="transmembrane region" description="Helical" evidence="19">
    <location>
        <begin position="1018"/>
        <end position="1039"/>
    </location>
</feature>
<dbReference type="InterPro" id="IPR044492">
    <property type="entry name" value="P_typ_ATPase_HD_dom"/>
</dbReference>
<organism evidence="22 23">
    <name type="scientific">Heterocephalus glaber</name>
    <name type="common">Naked mole rat</name>
    <dbReference type="NCBI Taxonomy" id="10181"/>
    <lineage>
        <taxon>Eukaryota</taxon>
        <taxon>Metazoa</taxon>
        <taxon>Chordata</taxon>
        <taxon>Craniata</taxon>
        <taxon>Vertebrata</taxon>
        <taxon>Euteleostomi</taxon>
        <taxon>Mammalia</taxon>
        <taxon>Eutheria</taxon>
        <taxon>Euarchontoglires</taxon>
        <taxon>Glires</taxon>
        <taxon>Rodentia</taxon>
        <taxon>Hystricomorpha</taxon>
        <taxon>Bathyergidae</taxon>
        <taxon>Heterocephalus</taxon>
    </lineage>
</organism>
<evidence type="ECO:0000256" key="19">
    <source>
        <dbReference type="RuleBase" id="RU361146"/>
    </source>
</evidence>
<evidence type="ECO:0000256" key="7">
    <source>
        <dbReference type="ARBA" id="ARBA00022692"/>
    </source>
</evidence>
<dbReference type="GO" id="GO:0016887">
    <property type="term" value="F:ATP hydrolysis activity"/>
    <property type="evidence" value="ECO:0007669"/>
    <property type="project" value="InterPro"/>
</dbReference>
<dbReference type="InterPro" id="IPR018303">
    <property type="entry name" value="ATPase_P-typ_P_site"/>
</dbReference>
<dbReference type="RefSeq" id="XP_004835392.1">
    <property type="nucleotide sequence ID" value="XM_004835335.3"/>
</dbReference>
<evidence type="ECO:0000256" key="20">
    <source>
        <dbReference type="SAM" id="MobiDB-lite"/>
    </source>
</evidence>
<keyword evidence="16 19" id="KW-0406">Ion transport</keyword>
<dbReference type="InterPro" id="IPR004014">
    <property type="entry name" value="ATPase_P-typ_cation-transptr_N"/>
</dbReference>
<feature type="transmembrane region" description="Helical" evidence="19">
    <location>
        <begin position="98"/>
        <end position="121"/>
    </location>
</feature>
<dbReference type="FunFam" id="3.40.1110.10:FF:000032">
    <property type="entry name" value="Calcium-transporting ATPase"/>
    <property type="match status" value="1"/>
</dbReference>
<dbReference type="Pfam" id="PF13246">
    <property type="entry name" value="Cation_ATPase"/>
    <property type="match status" value="1"/>
</dbReference>
<keyword evidence="15 19" id="KW-1133">Transmembrane helix</keyword>
<gene>
    <name evidence="23" type="primary">Atp2b2</name>
</gene>
<comment type="similarity">
    <text evidence="2 19">Belongs to the cation transport ATPase (P-type) (TC 3.A.3) family. Type IIB subfamily.</text>
</comment>
<comment type="subcellular location">
    <subcellularLocation>
        <location evidence="1">Cell membrane</location>
        <topology evidence="1">Multi-pass membrane protein</topology>
    </subcellularLocation>
    <subcellularLocation>
        <location evidence="19">Membrane</location>
        <topology evidence="19">Multi-pass membrane protein</topology>
    </subcellularLocation>
</comment>
<keyword evidence="12" id="KW-0460">Magnesium</keyword>
<dbReference type="GO" id="GO:0030165">
    <property type="term" value="F:PDZ domain binding"/>
    <property type="evidence" value="ECO:0007669"/>
    <property type="project" value="TreeGrafter"/>
</dbReference>
<dbReference type="SFLD" id="SFLDG00002">
    <property type="entry name" value="C1.7:_P-type_atpase_like"/>
    <property type="match status" value="1"/>
</dbReference>
<keyword evidence="22" id="KW-1185">Reference proteome</keyword>
<dbReference type="FunFam" id="1.20.1110.10:FF:000008">
    <property type="entry name" value="Calcium-transporting ATPase"/>
    <property type="match status" value="1"/>
</dbReference>
<dbReference type="GO" id="GO:0005516">
    <property type="term" value="F:calmodulin binding"/>
    <property type="evidence" value="ECO:0007669"/>
    <property type="project" value="UniProtKB-KW"/>
</dbReference>
<dbReference type="GO" id="GO:0098839">
    <property type="term" value="C:postsynaptic density membrane"/>
    <property type="evidence" value="ECO:0007669"/>
    <property type="project" value="TreeGrafter"/>
</dbReference>
<evidence type="ECO:0000256" key="3">
    <source>
        <dbReference type="ARBA" id="ARBA00022448"/>
    </source>
</evidence>
<feature type="compositionally biased region" description="Low complexity" evidence="20">
    <location>
        <begin position="1151"/>
        <end position="1166"/>
    </location>
</feature>
<dbReference type="CTD" id="491"/>
<proteinExistence type="inferred from homology"/>
<name>A0AAX6NRJ7_HETGA</name>
<dbReference type="GO" id="GO:0005388">
    <property type="term" value="F:P-type calcium transporter activity"/>
    <property type="evidence" value="ECO:0007669"/>
    <property type="project" value="UniProtKB-EC"/>
</dbReference>
<dbReference type="NCBIfam" id="TIGR01494">
    <property type="entry name" value="ATPase_P-type"/>
    <property type="match status" value="3"/>
</dbReference>
<dbReference type="FunFam" id="1.20.1110.10:FF:000002">
    <property type="entry name" value="Calcium-transporting ATPase"/>
    <property type="match status" value="1"/>
</dbReference>
<dbReference type="SUPFAM" id="SSF81660">
    <property type="entry name" value="Metal cation-transporting ATPase, ATP-binding domain N"/>
    <property type="match status" value="1"/>
</dbReference>